<dbReference type="GO" id="GO:0006865">
    <property type="term" value="P:amino acid transport"/>
    <property type="evidence" value="ECO:0007669"/>
    <property type="project" value="InterPro"/>
</dbReference>
<dbReference type="InterPro" id="IPR002293">
    <property type="entry name" value="AA/rel_permease1"/>
</dbReference>
<dbReference type="PANTHER" id="PTHR45649">
    <property type="entry name" value="AMINO-ACID PERMEASE BAT1"/>
    <property type="match status" value="1"/>
</dbReference>
<feature type="transmembrane region" description="Helical" evidence="6">
    <location>
        <begin position="226"/>
        <end position="248"/>
    </location>
</feature>
<proteinExistence type="predicted"/>
<dbReference type="PIRSF" id="PIRSF006060">
    <property type="entry name" value="AA_transporter"/>
    <property type="match status" value="1"/>
</dbReference>
<keyword evidence="8" id="KW-1185">Reference proteome</keyword>
<evidence type="ECO:0000256" key="6">
    <source>
        <dbReference type="SAM" id="Phobius"/>
    </source>
</evidence>
<dbReference type="PROSITE" id="PS00218">
    <property type="entry name" value="AMINO_ACID_PERMEASE_1"/>
    <property type="match status" value="1"/>
</dbReference>
<dbReference type="Pfam" id="PF13520">
    <property type="entry name" value="AA_permease_2"/>
    <property type="match status" value="1"/>
</dbReference>
<evidence type="ECO:0000256" key="1">
    <source>
        <dbReference type="ARBA" id="ARBA00004141"/>
    </source>
</evidence>
<dbReference type="PANTHER" id="PTHR45649:SF16">
    <property type="entry name" value="7-KETO 8-AMINOPELARGONIC ACID TRANSPORTER"/>
    <property type="match status" value="1"/>
</dbReference>
<feature type="transmembrane region" description="Helical" evidence="6">
    <location>
        <begin position="391"/>
        <end position="421"/>
    </location>
</feature>
<feature type="transmembrane region" description="Helical" evidence="6">
    <location>
        <begin position="427"/>
        <end position="448"/>
    </location>
</feature>
<feature type="transmembrane region" description="Helical" evidence="6">
    <location>
        <begin position="147"/>
        <end position="165"/>
    </location>
</feature>
<reference evidence="8" key="1">
    <citation type="journal article" date="2017" name="Nat. Microbiol.">
        <title>Global analysis of biosynthetic gene clusters reveals vast potential of secondary metabolite production in Penicillium species.</title>
        <authorList>
            <person name="Nielsen J.C."/>
            <person name="Grijseels S."/>
            <person name="Prigent S."/>
            <person name="Ji B."/>
            <person name="Dainat J."/>
            <person name="Nielsen K.F."/>
            <person name="Frisvad J.C."/>
            <person name="Workman M."/>
            <person name="Nielsen J."/>
        </authorList>
    </citation>
    <scope>NUCLEOTIDE SEQUENCE [LARGE SCALE GENOMIC DNA]</scope>
    <source>
        <strain evidence="8">IBT 24891</strain>
    </source>
</reference>
<protein>
    <recommendedName>
        <fullName evidence="9">Amino acid permease/ SLC12A domain-containing protein</fullName>
    </recommendedName>
</protein>
<feature type="transmembrane region" description="Helical" evidence="6">
    <location>
        <begin position="117"/>
        <end position="135"/>
    </location>
</feature>
<dbReference type="OrthoDB" id="2417308at2759"/>
<dbReference type="EMBL" id="MLKD01000031">
    <property type="protein sequence ID" value="OQE14957.1"/>
    <property type="molecule type" value="Genomic_DNA"/>
</dbReference>
<comment type="caution">
    <text evidence="7">The sequence shown here is derived from an EMBL/GenBank/DDBJ whole genome shotgun (WGS) entry which is preliminary data.</text>
</comment>
<evidence type="ECO:0008006" key="9">
    <source>
        <dbReference type="Google" id="ProtNLM"/>
    </source>
</evidence>
<evidence type="ECO:0000256" key="3">
    <source>
        <dbReference type="ARBA" id="ARBA00022692"/>
    </source>
</evidence>
<dbReference type="GO" id="GO:0016020">
    <property type="term" value="C:membrane"/>
    <property type="evidence" value="ECO:0007669"/>
    <property type="project" value="UniProtKB-SubCell"/>
</dbReference>
<dbReference type="InterPro" id="IPR004840">
    <property type="entry name" value="Amino_acid_permease_CS"/>
</dbReference>
<keyword evidence="5 6" id="KW-0472">Membrane</keyword>
<dbReference type="AlphaFoldDB" id="A0A1V6SLN0"/>
<evidence type="ECO:0000256" key="5">
    <source>
        <dbReference type="ARBA" id="ARBA00023136"/>
    </source>
</evidence>
<evidence type="ECO:0000313" key="7">
    <source>
        <dbReference type="EMBL" id="OQE14957.1"/>
    </source>
</evidence>
<gene>
    <name evidence="7" type="ORF">PENSTE_c031G08536</name>
</gene>
<keyword evidence="2" id="KW-0813">Transport</keyword>
<dbReference type="Proteomes" id="UP000191285">
    <property type="component" value="Unassembled WGS sequence"/>
</dbReference>
<name>A0A1V6SLN0_9EURO</name>
<feature type="transmembrane region" description="Helical" evidence="6">
    <location>
        <begin position="333"/>
        <end position="351"/>
    </location>
</feature>
<keyword evidence="4 6" id="KW-1133">Transmembrane helix</keyword>
<comment type="subcellular location">
    <subcellularLocation>
        <location evidence="1">Membrane</location>
        <topology evidence="1">Multi-pass membrane protein</topology>
    </subcellularLocation>
</comment>
<feature type="transmembrane region" description="Helical" evidence="6">
    <location>
        <begin position="277"/>
        <end position="300"/>
    </location>
</feature>
<evidence type="ECO:0000313" key="8">
    <source>
        <dbReference type="Proteomes" id="UP000191285"/>
    </source>
</evidence>
<dbReference type="Gene3D" id="1.20.1740.10">
    <property type="entry name" value="Amino acid/polyamine transporter I"/>
    <property type="match status" value="1"/>
</dbReference>
<keyword evidence="3 6" id="KW-0812">Transmembrane</keyword>
<feature type="transmembrane region" description="Helical" evidence="6">
    <location>
        <begin position="84"/>
        <end position="105"/>
    </location>
</feature>
<feature type="transmembrane region" description="Helical" evidence="6">
    <location>
        <begin position="41"/>
        <end position="64"/>
    </location>
</feature>
<sequence>MAASQATPIVVGGFLSLIVGVGGPPAYVWGFFTSGVFNIMVMFSLAELACVYPCAAGQIYWSGILSKTGHNRALSYACGWTCSFGWFLWFGGTTILVAEYICALVEIYRPESAFKMWQVYLVNVAVIIICFIWNAPLFKVFSKSATAVTYLFNLGALFIFIALLVKAAPKKSPRQVFVELINETGWSSDGFVFLIAAGPLTACLSAFDTATHLADEMPNPSRTVPIVMISSTLINLVTGFAMCMVQMFCTVNLQNFLDPIGKQPLIQLLHDSFESDALLIISCIILVIAGFCSATSVLITGSRSLWSFARLDGTPFSVWLGEIDSRYCLPMNALYTLTAATITITAVSMGSTTALNAILGGGGICIFISYIFPISQLVLVGRNVLPQNRRLNLGVVGAIFNWVSFFWIPFIVIVQCFPLYLPVTAGTMNYTLPIIGGVSLLGILNWLMHSKNLYKIPQWTIDGIPVEDSVIVSFEGVPSGSRKGDMDKEK</sequence>
<organism evidence="7 8">
    <name type="scientific">Penicillium steckii</name>
    <dbReference type="NCBI Taxonomy" id="303698"/>
    <lineage>
        <taxon>Eukaryota</taxon>
        <taxon>Fungi</taxon>
        <taxon>Dikarya</taxon>
        <taxon>Ascomycota</taxon>
        <taxon>Pezizomycotina</taxon>
        <taxon>Eurotiomycetes</taxon>
        <taxon>Eurotiomycetidae</taxon>
        <taxon>Eurotiales</taxon>
        <taxon>Aspergillaceae</taxon>
        <taxon>Penicillium</taxon>
    </lineage>
</organism>
<accession>A0A1V6SLN0</accession>
<dbReference type="GO" id="GO:0022857">
    <property type="term" value="F:transmembrane transporter activity"/>
    <property type="evidence" value="ECO:0007669"/>
    <property type="project" value="InterPro"/>
</dbReference>
<feature type="transmembrane region" description="Helical" evidence="6">
    <location>
        <begin position="357"/>
        <end position="379"/>
    </location>
</feature>
<feature type="transmembrane region" description="Helical" evidence="6">
    <location>
        <begin position="6"/>
        <end position="29"/>
    </location>
</feature>
<evidence type="ECO:0000256" key="4">
    <source>
        <dbReference type="ARBA" id="ARBA00022989"/>
    </source>
</evidence>
<evidence type="ECO:0000256" key="2">
    <source>
        <dbReference type="ARBA" id="ARBA00022448"/>
    </source>
</evidence>